<protein>
    <submittedName>
        <fullName evidence="1">Uncharacterized protein</fullName>
    </submittedName>
</protein>
<proteinExistence type="predicted"/>
<gene>
    <name evidence="1" type="ORF">ACH4OY_26655</name>
</gene>
<dbReference type="RefSeq" id="WP_396684164.1">
    <property type="nucleotide sequence ID" value="NZ_JBIRPU010000025.1"/>
</dbReference>
<evidence type="ECO:0000313" key="2">
    <source>
        <dbReference type="Proteomes" id="UP001611075"/>
    </source>
</evidence>
<reference evidence="1 2" key="1">
    <citation type="submission" date="2024-10" db="EMBL/GenBank/DDBJ databases">
        <title>The Natural Products Discovery Center: Release of the First 8490 Sequenced Strains for Exploring Actinobacteria Biosynthetic Diversity.</title>
        <authorList>
            <person name="Kalkreuter E."/>
            <person name="Kautsar S.A."/>
            <person name="Yang D."/>
            <person name="Bader C.D."/>
            <person name="Teijaro C.N."/>
            <person name="Fluegel L."/>
            <person name="Davis C.M."/>
            <person name="Simpson J.R."/>
            <person name="Lauterbach L."/>
            <person name="Steele A.D."/>
            <person name="Gui C."/>
            <person name="Meng S."/>
            <person name="Li G."/>
            <person name="Viehrig K."/>
            <person name="Ye F."/>
            <person name="Su P."/>
            <person name="Kiefer A.F."/>
            <person name="Nichols A."/>
            <person name="Cepeda A.J."/>
            <person name="Yan W."/>
            <person name="Fan B."/>
            <person name="Jiang Y."/>
            <person name="Adhikari A."/>
            <person name="Zheng C.-J."/>
            <person name="Schuster L."/>
            <person name="Cowan T.M."/>
            <person name="Smanski M.J."/>
            <person name="Chevrette M.G."/>
            <person name="De Carvalho L.P.S."/>
            <person name="Shen B."/>
        </authorList>
    </citation>
    <scope>NUCLEOTIDE SEQUENCE [LARGE SCALE GENOMIC DNA]</scope>
    <source>
        <strain evidence="1 2">NPDC021253</strain>
    </source>
</reference>
<dbReference type="Proteomes" id="UP001611075">
    <property type="component" value="Unassembled WGS sequence"/>
</dbReference>
<organism evidence="1 2">
    <name type="scientific">Micromonospora rubida</name>
    <dbReference type="NCBI Taxonomy" id="2697657"/>
    <lineage>
        <taxon>Bacteria</taxon>
        <taxon>Bacillati</taxon>
        <taxon>Actinomycetota</taxon>
        <taxon>Actinomycetes</taxon>
        <taxon>Micromonosporales</taxon>
        <taxon>Micromonosporaceae</taxon>
        <taxon>Micromonospora</taxon>
    </lineage>
</organism>
<dbReference type="EMBL" id="JBIRPU010000025">
    <property type="protein sequence ID" value="MFI0796235.1"/>
    <property type="molecule type" value="Genomic_DNA"/>
</dbReference>
<evidence type="ECO:0000313" key="1">
    <source>
        <dbReference type="EMBL" id="MFI0796235.1"/>
    </source>
</evidence>
<comment type="caution">
    <text evidence="1">The sequence shown here is derived from an EMBL/GenBank/DDBJ whole genome shotgun (WGS) entry which is preliminary data.</text>
</comment>
<keyword evidence="2" id="KW-1185">Reference proteome</keyword>
<name>A0ABW7SRB0_9ACTN</name>
<accession>A0ABW7SRB0</accession>
<sequence length="44" mass="4463">MEFLTYSAAQVATQLPTLLALLHPAGLGLVIAATLTGRRPTGGA</sequence>